<organism evidence="14 15">
    <name type="scientific">Batillaria attramentaria</name>
    <dbReference type="NCBI Taxonomy" id="370345"/>
    <lineage>
        <taxon>Eukaryota</taxon>
        <taxon>Metazoa</taxon>
        <taxon>Spiralia</taxon>
        <taxon>Lophotrochozoa</taxon>
        <taxon>Mollusca</taxon>
        <taxon>Gastropoda</taxon>
        <taxon>Caenogastropoda</taxon>
        <taxon>Sorbeoconcha</taxon>
        <taxon>Cerithioidea</taxon>
        <taxon>Batillariidae</taxon>
        <taxon>Batillaria</taxon>
    </lineage>
</organism>
<dbReference type="FunFam" id="3.30.160.60:FF:000875">
    <property type="entry name" value="zinc finger protein 236 isoform X7"/>
    <property type="match status" value="1"/>
</dbReference>
<keyword evidence="10" id="KW-0539">Nucleus</keyword>
<name>A0ABD0M707_9CAEN</name>
<keyword evidence="9" id="KW-0804">Transcription</keyword>
<dbReference type="PANTHER" id="PTHR24399">
    <property type="entry name" value="ZINC FINGER AND BTB DOMAIN-CONTAINING"/>
    <property type="match status" value="1"/>
</dbReference>
<keyword evidence="5 11" id="KW-0863">Zinc-finger</keyword>
<comment type="caution">
    <text evidence="14">The sequence shown here is derived from an EMBL/GenBank/DDBJ whole genome shotgun (WGS) entry which is preliminary data.</text>
</comment>
<feature type="compositionally biased region" description="Low complexity" evidence="12">
    <location>
        <begin position="474"/>
        <end position="493"/>
    </location>
</feature>
<dbReference type="FunFam" id="3.30.160.60:FF:001156">
    <property type="entry name" value="Zinc finger protein 407"/>
    <property type="match status" value="1"/>
</dbReference>
<gene>
    <name evidence="14" type="ORF">BaRGS_00001938</name>
</gene>
<feature type="region of interest" description="Disordered" evidence="12">
    <location>
        <begin position="474"/>
        <end position="508"/>
    </location>
</feature>
<evidence type="ECO:0000256" key="5">
    <source>
        <dbReference type="ARBA" id="ARBA00022771"/>
    </source>
</evidence>
<dbReference type="Gene3D" id="3.30.160.60">
    <property type="entry name" value="Classic Zinc Finger"/>
    <property type="match status" value="3"/>
</dbReference>
<feature type="domain" description="C2H2-type" evidence="13">
    <location>
        <begin position="224"/>
        <end position="251"/>
    </location>
</feature>
<dbReference type="SMART" id="SM00355">
    <property type="entry name" value="ZnF_C2H2"/>
    <property type="match status" value="3"/>
</dbReference>
<dbReference type="AlphaFoldDB" id="A0ABD0M707"/>
<keyword evidence="6" id="KW-0862">Zinc</keyword>
<sequence>MDAVLSAEQHQDYQEKLYAAVGSDSKEQPGSEKSGGNAGVVSQCSAPSAGVVTSVSADSSGNSAAKRSLQTSMSTPLIMLATSSQRGIVEASVLLNPASGMSCTSPLTSIQLCNLHSLAQANLISDTQDQIVKQLSAQEEKDEVIGKKEKGNNSCERLEKQTVVGKTSEKEIFRRQKQIAIIEPRPNEPKSFVCPVKNCGRKFAWPAHFKYHQLTHTNDREKPFHCDQCGRRFAEYSSLHKHSLTHSGAKPFSCEICGKSFSQSGSRRVHMNRHKIEQAKQAMEAEVCVGDVTAVLAETEAAKVGLGTKVDPPNDVLVLCNSQDDNVQYQDLQNADSVVFPQGLDHVVTVTTQPAEGENETLGMTHDILGAEEVLGDDQMADSSRVGSSVVVLSQPSEMDSLTPSYHHSHDIQAVPQSDASDYDHNQLLHPDLHHEEITTSDDHDLTYTHLEPPLQDGHDRQTVLVAVEVEVGVTSSSSSHQQSTQNIHMDPMMESDEESDSAEKHAS</sequence>
<evidence type="ECO:0000256" key="10">
    <source>
        <dbReference type="ARBA" id="ARBA00023242"/>
    </source>
</evidence>
<evidence type="ECO:0000256" key="9">
    <source>
        <dbReference type="ARBA" id="ARBA00023163"/>
    </source>
</evidence>
<dbReference type="InterPro" id="IPR013087">
    <property type="entry name" value="Znf_C2H2_type"/>
</dbReference>
<evidence type="ECO:0000259" key="13">
    <source>
        <dbReference type="PROSITE" id="PS50157"/>
    </source>
</evidence>
<keyword evidence="3" id="KW-0479">Metal-binding</keyword>
<dbReference type="GO" id="GO:0005634">
    <property type="term" value="C:nucleus"/>
    <property type="evidence" value="ECO:0007669"/>
    <property type="project" value="UniProtKB-SubCell"/>
</dbReference>
<dbReference type="EMBL" id="JACVVK020000005">
    <property type="protein sequence ID" value="KAK7507087.1"/>
    <property type="molecule type" value="Genomic_DNA"/>
</dbReference>
<dbReference type="PROSITE" id="PS50157">
    <property type="entry name" value="ZINC_FINGER_C2H2_2"/>
    <property type="match status" value="3"/>
</dbReference>
<accession>A0ABD0M707</accession>
<evidence type="ECO:0000256" key="8">
    <source>
        <dbReference type="ARBA" id="ARBA00023125"/>
    </source>
</evidence>
<keyword evidence="15" id="KW-1185">Reference proteome</keyword>
<feature type="region of interest" description="Disordered" evidence="12">
    <location>
        <begin position="18"/>
        <end position="40"/>
    </location>
</feature>
<evidence type="ECO:0000256" key="6">
    <source>
        <dbReference type="ARBA" id="ARBA00022833"/>
    </source>
</evidence>
<proteinExistence type="inferred from homology"/>
<evidence type="ECO:0000256" key="3">
    <source>
        <dbReference type="ARBA" id="ARBA00022723"/>
    </source>
</evidence>
<protein>
    <recommendedName>
        <fullName evidence="13">C2H2-type domain-containing protein</fullName>
    </recommendedName>
</protein>
<keyword evidence="8" id="KW-0238">DNA-binding</keyword>
<feature type="domain" description="C2H2-type" evidence="13">
    <location>
        <begin position="192"/>
        <end position="221"/>
    </location>
</feature>
<reference evidence="14 15" key="1">
    <citation type="journal article" date="2023" name="Sci. Data">
        <title>Genome assembly of the Korean intertidal mud-creeper Batillaria attramentaria.</title>
        <authorList>
            <person name="Patra A.K."/>
            <person name="Ho P.T."/>
            <person name="Jun S."/>
            <person name="Lee S.J."/>
            <person name="Kim Y."/>
            <person name="Won Y.J."/>
        </authorList>
    </citation>
    <scope>NUCLEOTIDE SEQUENCE [LARGE SCALE GENOMIC DNA]</scope>
    <source>
        <strain evidence="14">Wonlab-2016</strain>
    </source>
</reference>
<keyword evidence="4" id="KW-0677">Repeat</keyword>
<evidence type="ECO:0000313" key="15">
    <source>
        <dbReference type="Proteomes" id="UP001519460"/>
    </source>
</evidence>
<evidence type="ECO:0000256" key="4">
    <source>
        <dbReference type="ARBA" id="ARBA00022737"/>
    </source>
</evidence>
<comment type="similarity">
    <text evidence="2">Belongs to the krueppel C2H2-type zinc-finger protein family.</text>
</comment>
<dbReference type="FunFam" id="3.30.160.60:FF:000125">
    <property type="entry name" value="Putative zinc finger protein 143"/>
    <property type="match status" value="1"/>
</dbReference>
<dbReference type="Proteomes" id="UP001519460">
    <property type="component" value="Unassembled WGS sequence"/>
</dbReference>
<keyword evidence="7" id="KW-0805">Transcription regulation</keyword>
<evidence type="ECO:0000256" key="2">
    <source>
        <dbReference type="ARBA" id="ARBA00006991"/>
    </source>
</evidence>
<dbReference type="PANTHER" id="PTHR24399:SF23">
    <property type="entry name" value="C2H2-TYPE DOMAIN-CONTAINING PROTEIN"/>
    <property type="match status" value="1"/>
</dbReference>
<evidence type="ECO:0000256" key="12">
    <source>
        <dbReference type="SAM" id="MobiDB-lite"/>
    </source>
</evidence>
<dbReference type="Pfam" id="PF00096">
    <property type="entry name" value="zf-C2H2"/>
    <property type="match status" value="1"/>
</dbReference>
<dbReference type="PROSITE" id="PS00028">
    <property type="entry name" value="ZINC_FINGER_C2H2_1"/>
    <property type="match status" value="3"/>
</dbReference>
<comment type="subcellular location">
    <subcellularLocation>
        <location evidence="1">Nucleus</location>
    </subcellularLocation>
</comment>
<dbReference type="SUPFAM" id="SSF57667">
    <property type="entry name" value="beta-beta-alpha zinc fingers"/>
    <property type="match status" value="2"/>
</dbReference>
<evidence type="ECO:0000256" key="7">
    <source>
        <dbReference type="ARBA" id="ARBA00023015"/>
    </source>
</evidence>
<dbReference type="GO" id="GO:0003677">
    <property type="term" value="F:DNA binding"/>
    <property type="evidence" value="ECO:0007669"/>
    <property type="project" value="UniProtKB-KW"/>
</dbReference>
<evidence type="ECO:0000313" key="14">
    <source>
        <dbReference type="EMBL" id="KAK7507087.1"/>
    </source>
</evidence>
<dbReference type="GO" id="GO:0008270">
    <property type="term" value="F:zinc ion binding"/>
    <property type="evidence" value="ECO:0007669"/>
    <property type="project" value="UniProtKB-KW"/>
</dbReference>
<evidence type="ECO:0000256" key="11">
    <source>
        <dbReference type="PROSITE-ProRule" id="PRU00042"/>
    </source>
</evidence>
<feature type="domain" description="C2H2-type" evidence="13">
    <location>
        <begin position="252"/>
        <end position="279"/>
    </location>
</feature>
<dbReference type="InterPro" id="IPR036236">
    <property type="entry name" value="Znf_C2H2_sf"/>
</dbReference>
<evidence type="ECO:0000256" key="1">
    <source>
        <dbReference type="ARBA" id="ARBA00004123"/>
    </source>
</evidence>